<dbReference type="InterPro" id="IPR005149">
    <property type="entry name" value="Tscrpt_reg_PadR_N"/>
</dbReference>
<name>A0A2U2N0N0_9GAMM</name>
<evidence type="ECO:0000313" key="3">
    <source>
        <dbReference type="Proteomes" id="UP000245474"/>
    </source>
</evidence>
<accession>A0A2U2N0N0</accession>
<dbReference type="InterPro" id="IPR036388">
    <property type="entry name" value="WH-like_DNA-bd_sf"/>
</dbReference>
<dbReference type="Gene3D" id="1.10.10.10">
    <property type="entry name" value="Winged helix-like DNA-binding domain superfamily/Winged helix DNA-binding domain"/>
    <property type="match status" value="1"/>
</dbReference>
<gene>
    <name evidence="2" type="ORF">DEM34_11690</name>
</gene>
<dbReference type="SUPFAM" id="SSF46785">
    <property type="entry name" value="Winged helix' DNA-binding domain"/>
    <property type="match status" value="1"/>
</dbReference>
<dbReference type="Pfam" id="PF03551">
    <property type="entry name" value="PadR"/>
    <property type="match status" value="1"/>
</dbReference>
<proteinExistence type="predicted"/>
<dbReference type="AlphaFoldDB" id="A0A2U2N0N0"/>
<dbReference type="Proteomes" id="UP000245474">
    <property type="component" value="Unassembled WGS sequence"/>
</dbReference>
<sequence length="215" mass="23780">MSLAALRCQSGSVWGGLGYASLVYNALPYRQSASMDTRTLCLGILGDGDATGYEIKKFVEERFGHFLEVSQSAIYPALGELHREGLVSCREVRQEGRPDKKVYRLTEAGREALLAGLERSPGRHRVRSEFIALLLFARWLPPERVSRLLDEREADFARILGYLRQCADEARGPGERFVGGLGEAMVGAGLAYIREHRAALEQGLDPGDEEREAAP</sequence>
<evidence type="ECO:0000313" key="2">
    <source>
        <dbReference type="EMBL" id="PWG62603.1"/>
    </source>
</evidence>
<dbReference type="PANTHER" id="PTHR43252:SF2">
    <property type="entry name" value="TRANSCRIPTION REGULATOR, PADR-LIKE FAMILY"/>
    <property type="match status" value="1"/>
</dbReference>
<keyword evidence="3" id="KW-1185">Reference proteome</keyword>
<dbReference type="EMBL" id="QFFI01000017">
    <property type="protein sequence ID" value="PWG62603.1"/>
    <property type="molecule type" value="Genomic_DNA"/>
</dbReference>
<organism evidence="2 3">
    <name type="scientific">Sediminicurvatus halobius</name>
    <dbReference type="NCBI Taxonomy" id="2182432"/>
    <lineage>
        <taxon>Bacteria</taxon>
        <taxon>Pseudomonadati</taxon>
        <taxon>Pseudomonadota</taxon>
        <taxon>Gammaproteobacteria</taxon>
        <taxon>Chromatiales</taxon>
        <taxon>Ectothiorhodospiraceae</taxon>
        <taxon>Sediminicurvatus</taxon>
    </lineage>
</organism>
<protein>
    <submittedName>
        <fullName evidence="2">PadR family transcriptional regulator</fullName>
    </submittedName>
</protein>
<dbReference type="InterPro" id="IPR036390">
    <property type="entry name" value="WH_DNA-bd_sf"/>
</dbReference>
<feature type="domain" description="Transcription regulator PadR N-terminal" evidence="1">
    <location>
        <begin position="42"/>
        <end position="113"/>
    </location>
</feature>
<evidence type="ECO:0000259" key="1">
    <source>
        <dbReference type="Pfam" id="PF03551"/>
    </source>
</evidence>
<reference evidence="2 3" key="1">
    <citation type="submission" date="2018-05" db="EMBL/GenBank/DDBJ databases">
        <title>Spiribacter halobius sp. nov., a moderately halophilic bacterium isolated from marine solar saltern.</title>
        <authorList>
            <person name="Zheng W.-S."/>
            <person name="Lu D.-C."/>
            <person name="Du Z.-J."/>
        </authorList>
    </citation>
    <scope>NUCLEOTIDE SEQUENCE [LARGE SCALE GENOMIC DNA]</scope>
    <source>
        <strain evidence="2 3">E85</strain>
    </source>
</reference>
<dbReference type="PANTHER" id="PTHR43252">
    <property type="entry name" value="TRANSCRIPTIONAL REGULATOR YQJI"/>
    <property type="match status" value="1"/>
</dbReference>
<comment type="caution">
    <text evidence="2">The sequence shown here is derived from an EMBL/GenBank/DDBJ whole genome shotgun (WGS) entry which is preliminary data.</text>
</comment>